<protein>
    <submittedName>
        <fullName evidence="9">Molybdopterin oxidoreductase</fullName>
    </submittedName>
</protein>
<dbReference type="Pfam" id="PF04976">
    <property type="entry name" value="DmsC"/>
    <property type="match status" value="1"/>
</dbReference>
<evidence type="ECO:0000256" key="7">
    <source>
        <dbReference type="SAM" id="Phobius"/>
    </source>
</evidence>
<organism evidence="9 10">
    <name type="scientific">Cerasicoccus arenae</name>
    <dbReference type="NCBI Taxonomy" id="424488"/>
    <lineage>
        <taxon>Bacteria</taxon>
        <taxon>Pseudomonadati</taxon>
        <taxon>Verrucomicrobiota</taxon>
        <taxon>Opitutia</taxon>
        <taxon>Puniceicoccales</taxon>
        <taxon>Cerasicoccaceae</taxon>
        <taxon>Cerasicoccus</taxon>
    </lineage>
</organism>
<gene>
    <name evidence="9" type="ORF">GCM10007047_23690</name>
</gene>
<keyword evidence="10" id="KW-1185">Reference proteome</keyword>
<dbReference type="GO" id="GO:0030313">
    <property type="term" value="C:cell envelope"/>
    <property type="evidence" value="ECO:0007669"/>
    <property type="project" value="UniProtKB-SubCell"/>
</dbReference>
<evidence type="ECO:0000259" key="8">
    <source>
        <dbReference type="PROSITE" id="PS51379"/>
    </source>
</evidence>
<dbReference type="SUPFAM" id="SSF54862">
    <property type="entry name" value="4Fe-4S ferredoxins"/>
    <property type="match status" value="1"/>
</dbReference>
<dbReference type="InterPro" id="IPR017896">
    <property type="entry name" value="4Fe4S_Fe-S-bd"/>
</dbReference>
<keyword evidence="7" id="KW-1133">Transmembrane helix</keyword>
<keyword evidence="7" id="KW-0812">Transmembrane</keyword>
<dbReference type="EMBL" id="BMXG01000015">
    <property type="protein sequence ID" value="GHC05962.1"/>
    <property type="molecule type" value="Genomic_DNA"/>
</dbReference>
<keyword evidence="4" id="KW-0677">Repeat</keyword>
<dbReference type="RefSeq" id="WP_189515426.1">
    <property type="nucleotide sequence ID" value="NZ_BMXG01000015.1"/>
</dbReference>
<evidence type="ECO:0000256" key="6">
    <source>
        <dbReference type="ARBA" id="ARBA00023014"/>
    </source>
</evidence>
<dbReference type="Proteomes" id="UP000642829">
    <property type="component" value="Unassembled WGS sequence"/>
</dbReference>
<feature type="domain" description="4Fe-4S ferredoxin-type" evidence="8">
    <location>
        <begin position="137"/>
        <end position="166"/>
    </location>
</feature>
<feature type="transmembrane region" description="Helical" evidence="7">
    <location>
        <begin position="330"/>
        <end position="353"/>
    </location>
</feature>
<dbReference type="Gene3D" id="3.30.70.20">
    <property type="match status" value="2"/>
</dbReference>
<evidence type="ECO:0000256" key="1">
    <source>
        <dbReference type="ARBA" id="ARBA00004196"/>
    </source>
</evidence>
<comment type="subcellular location">
    <subcellularLocation>
        <location evidence="1">Cell envelope</location>
    </subcellularLocation>
</comment>
<dbReference type="PROSITE" id="PS00198">
    <property type="entry name" value="4FE4S_FER_1"/>
    <property type="match status" value="1"/>
</dbReference>
<dbReference type="Pfam" id="PF13247">
    <property type="entry name" value="Fer4_11"/>
    <property type="match status" value="1"/>
</dbReference>
<dbReference type="PANTHER" id="PTHR43545:SF6">
    <property type="entry name" value="FORMATE DEHYDROGENASE, NITRATE-INDUCIBLE, IRON-SULFUR SUBUNIT"/>
    <property type="match status" value="1"/>
</dbReference>
<dbReference type="PROSITE" id="PS51379">
    <property type="entry name" value="4FE4S_FER_2"/>
    <property type="match status" value="2"/>
</dbReference>
<dbReference type="GO" id="GO:0046872">
    <property type="term" value="F:metal ion binding"/>
    <property type="evidence" value="ECO:0007669"/>
    <property type="project" value="UniProtKB-KW"/>
</dbReference>
<feature type="transmembrane region" description="Helical" evidence="7">
    <location>
        <begin position="400"/>
        <end position="425"/>
    </location>
</feature>
<name>A0A8J3GDF2_9BACT</name>
<dbReference type="GO" id="GO:0016020">
    <property type="term" value="C:membrane"/>
    <property type="evidence" value="ECO:0007669"/>
    <property type="project" value="InterPro"/>
</dbReference>
<dbReference type="InterPro" id="IPR051555">
    <property type="entry name" value="FDH_Electron_Transfer_Unit"/>
</dbReference>
<reference evidence="9" key="2">
    <citation type="submission" date="2020-09" db="EMBL/GenBank/DDBJ databases">
        <authorList>
            <person name="Sun Q."/>
            <person name="Kim S."/>
        </authorList>
    </citation>
    <scope>NUCLEOTIDE SEQUENCE</scope>
    <source>
        <strain evidence="9">KCTC 12870</strain>
    </source>
</reference>
<keyword evidence="3" id="KW-0479">Metal-binding</keyword>
<evidence type="ECO:0000256" key="5">
    <source>
        <dbReference type="ARBA" id="ARBA00023004"/>
    </source>
</evidence>
<dbReference type="CDD" id="cd16371">
    <property type="entry name" value="DMSOR_beta_like"/>
    <property type="match status" value="1"/>
</dbReference>
<dbReference type="AlphaFoldDB" id="A0A8J3GDF2"/>
<feature type="transmembrane region" description="Helical" evidence="7">
    <location>
        <begin position="359"/>
        <end position="379"/>
    </location>
</feature>
<sequence>MISELQSSSEGTPIDRLLREQGRLQTPVADFSRRYDAGDVSGPFRELIPLENPKADEQFAFEVDLDRCTGCKACVAGCHSLNGLEENETWRDVGLIQGLVEGEAYQQTVTTACHHCADPGCLNGCPVNAYEKDSVTGIVLHLDDQCIGCQYCVLKCPYDVPKYSKRLGIVRKCDMCYSRLSVGEAPACVQSCPTEAIRIVTVNKDAVQRKAEEANTPAFLPASPHQSFTKPTTAYVSVKHIPQNAVAGDATVLRPQHAHWPLVIMLSLTQISVGLTIAAALWPAHQRFLLLVSSVICMMGLGASALHLGQPLKAWRAFLGIMHSWLSREIVTFGGYAPILIGLTAAQFISLPIELPTAAVWLPVLIGLAGVFTSVMIYADTPRPFWRFQLTASRFFGSTMIALGAGGCVFGVGLSAILLLGLGLIAKVAVDVVGMIEIFNADFSPDKHSALIQMKCERKVFISRWLLTVAGTVMVALSPLSAFAIGGALLLIGGEVSERYLFFRAVAAPKMPGGIRP</sequence>
<dbReference type="GO" id="GO:0051539">
    <property type="term" value="F:4 iron, 4 sulfur cluster binding"/>
    <property type="evidence" value="ECO:0007669"/>
    <property type="project" value="UniProtKB-KW"/>
</dbReference>
<dbReference type="PANTHER" id="PTHR43545">
    <property type="entry name" value="FORMATE DEHYDROGENASE, NITRATE-INDUCIBLE, IRON-SULFUR SUBUNIT"/>
    <property type="match status" value="1"/>
</dbReference>
<evidence type="ECO:0000313" key="9">
    <source>
        <dbReference type="EMBL" id="GHC05962.1"/>
    </source>
</evidence>
<feature type="transmembrane region" description="Helical" evidence="7">
    <location>
        <begin position="465"/>
        <end position="492"/>
    </location>
</feature>
<evidence type="ECO:0000256" key="3">
    <source>
        <dbReference type="ARBA" id="ARBA00022723"/>
    </source>
</evidence>
<evidence type="ECO:0000256" key="2">
    <source>
        <dbReference type="ARBA" id="ARBA00022485"/>
    </source>
</evidence>
<keyword evidence="5" id="KW-0408">Iron</keyword>
<dbReference type="GO" id="GO:0019645">
    <property type="term" value="P:anaerobic electron transport chain"/>
    <property type="evidence" value="ECO:0007669"/>
    <property type="project" value="InterPro"/>
</dbReference>
<feature type="domain" description="4Fe-4S ferredoxin-type" evidence="8">
    <location>
        <begin position="59"/>
        <end position="89"/>
    </location>
</feature>
<dbReference type="InterPro" id="IPR017900">
    <property type="entry name" value="4Fe4S_Fe_S_CS"/>
</dbReference>
<evidence type="ECO:0000313" key="10">
    <source>
        <dbReference type="Proteomes" id="UP000642829"/>
    </source>
</evidence>
<feature type="transmembrane region" description="Helical" evidence="7">
    <location>
        <begin position="288"/>
        <end position="309"/>
    </location>
</feature>
<proteinExistence type="predicted"/>
<comment type="caution">
    <text evidence="9">The sequence shown here is derived from an EMBL/GenBank/DDBJ whole genome shotgun (WGS) entry which is preliminary data.</text>
</comment>
<feature type="transmembrane region" description="Helical" evidence="7">
    <location>
        <begin position="262"/>
        <end position="282"/>
    </location>
</feature>
<reference evidence="9" key="1">
    <citation type="journal article" date="2014" name="Int. J. Syst. Evol. Microbiol.">
        <title>Complete genome sequence of Corynebacterium casei LMG S-19264T (=DSM 44701T), isolated from a smear-ripened cheese.</title>
        <authorList>
            <consortium name="US DOE Joint Genome Institute (JGI-PGF)"/>
            <person name="Walter F."/>
            <person name="Albersmeier A."/>
            <person name="Kalinowski J."/>
            <person name="Ruckert C."/>
        </authorList>
    </citation>
    <scope>NUCLEOTIDE SEQUENCE</scope>
    <source>
        <strain evidence="9">KCTC 12870</strain>
    </source>
</reference>
<evidence type="ECO:0000256" key="4">
    <source>
        <dbReference type="ARBA" id="ARBA00022737"/>
    </source>
</evidence>
<dbReference type="InterPro" id="IPR007059">
    <property type="entry name" value="DmsC"/>
</dbReference>
<keyword evidence="7" id="KW-0472">Membrane</keyword>
<accession>A0A8J3GDF2</accession>
<keyword evidence="6" id="KW-0411">Iron-sulfur</keyword>
<keyword evidence="2" id="KW-0004">4Fe-4S</keyword>